<evidence type="ECO:0000256" key="8">
    <source>
        <dbReference type="ARBA" id="ARBA00022989"/>
    </source>
</evidence>
<dbReference type="GO" id="GO:0005886">
    <property type="term" value="C:plasma membrane"/>
    <property type="evidence" value="ECO:0007669"/>
    <property type="project" value="UniProtKB-SubCell"/>
</dbReference>
<dbReference type="Pfam" id="PF12704">
    <property type="entry name" value="MacB_PCD"/>
    <property type="match status" value="1"/>
</dbReference>
<keyword evidence="9 11" id="KW-0472">Membrane</keyword>
<evidence type="ECO:0000256" key="2">
    <source>
        <dbReference type="ARBA" id="ARBA00008697"/>
    </source>
</evidence>
<accession>A0A367CD85</accession>
<feature type="transmembrane region" description="Helical" evidence="11">
    <location>
        <begin position="280"/>
        <end position="304"/>
    </location>
</feature>
<evidence type="ECO:0000256" key="7">
    <source>
        <dbReference type="ARBA" id="ARBA00022692"/>
    </source>
</evidence>
<evidence type="ECO:0000256" key="3">
    <source>
        <dbReference type="ARBA" id="ARBA00011131"/>
    </source>
</evidence>
<keyword evidence="7 11" id="KW-0812">Transmembrane</keyword>
<gene>
    <name evidence="14" type="ORF">EA71_01367</name>
</gene>
<dbReference type="AlphaFoldDB" id="A0A367CD85"/>
<evidence type="ECO:0000256" key="1">
    <source>
        <dbReference type="ARBA" id="ARBA00004651"/>
    </source>
</evidence>
<evidence type="ECO:0000259" key="12">
    <source>
        <dbReference type="Pfam" id="PF02687"/>
    </source>
</evidence>
<feature type="domain" description="ABC3 transporter permease C-terminal" evidence="12">
    <location>
        <begin position="240"/>
        <end position="351"/>
    </location>
</feature>
<feature type="domain" description="MacB-like periplasmic core" evidence="13">
    <location>
        <begin position="16"/>
        <end position="186"/>
    </location>
</feature>
<evidence type="ECO:0000256" key="11">
    <source>
        <dbReference type="SAM" id="Phobius"/>
    </source>
</evidence>
<sequence>MFLAMKEMRYAKLRYGLIIGIMFLIAYVVFMLSGLASGLAEEFKKAIDDWGAQEIVLSEDANQVFAASQLTRGDLEHVDAKEKAPIGLYSGAVKGKNKENVAVFGTTNDAFLLPKITKGQMFNKENEIIISQNLAGDMYKVGDKLKIGSYDQELTIVGIFPETYYTVSPVIYTNLATWTHLKFGDQPFASESQAPINAIVTKEKATLNQDAASKTLQKLAIPEFIDSLPGYSAQNMTLNAMVYFLFLVVAAVVGIFMYVITLQKTAIFGVMKAQGIRNAFIAKSLIAQSFIVGVIGVVLAVAFAYLTSLILPSAMPFAIFWNQWLLYSGVLIVVAMLGGVFSVRTIAKVDPITAIGG</sequence>
<comment type="caution">
    <text evidence="14">The sequence shown here is derived from an EMBL/GenBank/DDBJ whole genome shotgun (WGS) entry which is preliminary data.</text>
</comment>
<dbReference type="InterPro" id="IPR025857">
    <property type="entry name" value="MacB_PCD"/>
</dbReference>
<keyword evidence="8 11" id="KW-1133">Transmembrane helix</keyword>
<reference evidence="14 15" key="1">
    <citation type="submission" date="2015-06" db="EMBL/GenBank/DDBJ databases">
        <title>The Genome Sequence of Enterococcus durans 4EA1.</title>
        <authorList>
            <consortium name="The Broad Institute Genomics Platform"/>
            <consortium name="The Broad Institute Genome Sequencing Center for Infectious Disease"/>
            <person name="Earl A.M."/>
            <person name="Van Tyne D."/>
            <person name="Lebreton F."/>
            <person name="Saavedra J.T."/>
            <person name="Gilmore M.S."/>
            <person name="Manson Mcguire A."/>
            <person name="Clock S."/>
            <person name="Crupain M."/>
            <person name="Rangan U."/>
            <person name="Young S."/>
            <person name="Abouelleil A."/>
            <person name="Cao P."/>
            <person name="Chapman S.B."/>
            <person name="Griggs A."/>
            <person name="Priest M."/>
            <person name="Shea T."/>
            <person name="Wortman J."/>
            <person name="Nusbaum C."/>
            <person name="Birren B."/>
        </authorList>
    </citation>
    <scope>NUCLEOTIDE SEQUENCE [LARGE SCALE GENOMIC DNA]</scope>
    <source>
        <strain evidence="14 15">4EA1</strain>
    </source>
</reference>
<dbReference type="InterPro" id="IPR051125">
    <property type="entry name" value="ABC-4/HrtB_transporter"/>
</dbReference>
<feature type="transmembrane region" description="Helical" evidence="11">
    <location>
        <begin position="240"/>
        <end position="260"/>
    </location>
</feature>
<evidence type="ECO:0000259" key="13">
    <source>
        <dbReference type="Pfam" id="PF12704"/>
    </source>
</evidence>
<dbReference type="Proteomes" id="UP000252797">
    <property type="component" value="Unassembled WGS sequence"/>
</dbReference>
<organism evidence="14 15">
    <name type="scientific">Enterococcus durans</name>
    <dbReference type="NCBI Taxonomy" id="53345"/>
    <lineage>
        <taxon>Bacteria</taxon>
        <taxon>Bacillati</taxon>
        <taxon>Bacillota</taxon>
        <taxon>Bacilli</taxon>
        <taxon>Lactobacillales</taxon>
        <taxon>Enterococcaceae</taxon>
        <taxon>Enterococcus</taxon>
    </lineage>
</organism>
<dbReference type="EMBL" id="LEPB01000004">
    <property type="protein sequence ID" value="RCA10615.1"/>
    <property type="molecule type" value="Genomic_DNA"/>
</dbReference>
<comment type="subunit">
    <text evidence="3">The complex is composed of two ATP-binding proteins (HrtA), two transmembrane proteins (HrtB) and a solute-binding protein.</text>
</comment>
<protein>
    <recommendedName>
        <fullName evidence="4">Putative hemin transport system permease protein HrtB</fullName>
    </recommendedName>
</protein>
<dbReference type="RefSeq" id="WP_113845586.1">
    <property type="nucleotide sequence ID" value="NZ_LEPB01000004.1"/>
</dbReference>
<evidence type="ECO:0000313" key="14">
    <source>
        <dbReference type="EMBL" id="RCA10615.1"/>
    </source>
</evidence>
<keyword evidence="6" id="KW-1003">Cell membrane</keyword>
<evidence type="ECO:0000256" key="5">
    <source>
        <dbReference type="ARBA" id="ARBA00022448"/>
    </source>
</evidence>
<evidence type="ECO:0000256" key="10">
    <source>
        <dbReference type="ARBA" id="ARBA00024973"/>
    </source>
</evidence>
<keyword evidence="5" id="KW-0813">Transport</keyword>
<comment type="function">
    <text evidence="10">Part of the ABC transporter complex hrt involved in hemin import. Responsible for the translocation of the substrate across the membrane.</text>
</comment>
<dbReference type="STRING" id="53345.LIU_08155"/>
<dbReference type="PANTHER" id="PTHR43738:SF1">
    <property type="entry name" value="HEMIN TRANSPORT SYSTEM PERMEASE PROTEIN HRTB-RELATED"/>
    <property type="match status" value="1"/>
</dbReference>
<name>A0A367CD85_9ENTE</name>
<dbReference type="PANTHER" id="PTHR43738">
    <property type="entry name" value="ABC TRANSPORTER, MEMBRANE PROTEIN"/>
    <property type="match status" value="1"/>
</dbReference>
<feature type="transmembrane region" description="Helical" evidence="11">
    <location>
        <begin position="324"/>
        <end position="343"/>
    </location>
</feature>
<evidence type="ECO:0000313" key="15">
    <source>
        <dbReference type="Proteomes" id="UP000252797"/>
    </source>
</evidence>
<evidence type="ECO:0000256" key="6">
    <source>
        <dbReference type="ARBA" id="ARBA00022475"/>
    </source>
</evidence>
<proteinExistence type="inferred from homology"/>
<dbReference type="Pfam" id="PF02687">
    <property type="entry name" value="FtsX"/>
    <property type="match status" value="1"/>
</dbReference>
<comment type="similarity">
    <text evidence="2">Belongs to the ABC-4 integral membrane protein family. HrtB subfamily.</text>
</comment>
<feature type="transmembrane region" description="Helical" evidence="11">
    <location>
        <begin position="15"/>
        <end position="36"/>
    </location>
</feature>
<dbReference type="InterPro" id="IPR003838">
    <property type="entry name" value="ABC3_permease_C"/>
</dbReference>
<comment type="subcellular location">
    <subcellularLocation>
        <location evidence="1">Cell membrane</location>
        <topology evidence="1">Multi-pass membrane protein</topology>
    </subcellularLocation>
</comment>
<evidence type="ECO:0000256" key="4">
    <source>
        <dbReference type="ARBA" id="ARBA00016962"/>
    </source>
</evidence>
<evidence type="ECO:0000256" key="9">
    <source>
        <dbReference type="ARBA" id="ARBA00023136"/>
    </source>
</evidence>